<sequence>MSLMWQRKSGPQSKAERLMTAVATTGMLFRRGLSETKDKVVVGKTKVEEGVARTDVFGVPIEIAGQRQQSTTAIPIILRRCADSLILSDPNASLPDGVTSIEVAALMKCYTASLPEPLTTFELYNDIRNARSSIHVMRNILKQMDTRSLAMELAHIIMWQKRPEERYEQFWNQPSKPDFQANTDAASNYTALDMLVGMADWAALPTDICVLIAERVEFFEHFIGFCVLCKSWRSTTSILGKSRTLLSRFPWVMLTDIAEKKYPLVTRDMYPSQIDCHGVVYVCEIDDVNDAKETTIVCNCIPDGFQDMDQKYLLESSWLLVLVIRFRFRQKLLDDKQDIDRVDCHTCAFSTFRLEECHGDVVDDEQDIDRVVYLARGFSIYALEECEDNEAHHAYEEEPHHGRKKVAHFNMRL</sequence>
<gene>
    <name evidence="1" type="ORF">RD792_013683</name>
</gene>
<dbReference type="Gene3D" id="1.10.555.10">
    <property type="entry name" value="Rho GTPase activation protein"/>
    <property type="match status" value="1"/>
</dbReference>
<dbReference type="PANTHER" id="PTHR47367">
    <property type="entry name" value="AUXIN-REGULATED PROTEIN-LIKE"/>
    <property type="match status" value="1"/>
</dbReference>
<name>A0ABR0CUM7_9LAMI</name>
<dbReference type="SUPFAM" id="SSF48350">
    <property type="entry name" value="GTPase activation domain, GAP"/>
    <property type="match status" value="1"/>
</dbReference>
<organism evidence="1 2">
    <name type="scientific">Penstemon davidsonii</name>
    <dbReference type="NCBI Taxonomy" id="160366"/>
    <lineage>
        <taxon>Eukaryota</taxon>
        <taxon>Viridiplantae</taxon>
        <taxon>Streptophyta</taxon>
        <taxon>Embryophyta</taxon>
        <taxon>Tracheophyta</taxon>
        <taxon>Spermatophyta</taxon>
        <taxon>Magnoliopsida</taxon>
        <taxon>eudicotyledons</taxon>
        <taxon>Gunneridae</taxon>
        <taxon>Pentapetalae</taxon>
        <taxon>asterids</taxon>
        <taxon>lamiids</taxon>
        <taxon>Lamiales</taxon>
        <taxon>Plantaginaceae</taxon>
        <taxon>Cheloneae</taxon>
        <taxon>Penstemon</taxon>
    </lineage>
</organism>
<accession>A0ABR0CUM7</accession>
<dbReference type="EMBL" id="JAYDYQ010002686">
    <property type="protein sequence ID" value="KAK4480605.1"/>
    <property type="molecule type" value="Genomic_DNA"/>
</dbReference>
<dbReference type="PANTHER" id="PTHR47367:SF1">
    <property type="entry name" value="OS07G0486500 PROTEIN"/>
    <property type="match status" value="1"/>
</dbReference>
<evidence type="ECO:0008006" key="3">
    <source>
        <dbReference type="Google" id="ProtNLM"/>
    </source>
</evidence>
<protein>
    <recommendedName>
        <fullName evidence="3">F-box domain-containing protein</fullName>
    </recommendedName>
</protein>
<comment type="caution">
    <text evidence="1">The sequence shown here is derived from an EMBL/GenBank/DDBJ whole genome shotgun (WGS) entry which is preliminary data.</text>
</comment>
<reference evidence="1 2" key="1">
    <citation type="journal article" date="2023" name="bioRxiv">
        <title>Genome report: Whole genome sequence and annotation of Penstemon davidsonii.</title>
        <authorList>
            <person name="Ostevik K.L."/>
            <person name="Alabady M."/>
            <person name="Zhang M."/>
            <person name="Rausher M.D."/>
        </authorList>
    </citation>
    <scope>NUCLEOTIDE SEQUENCE [LARGE SCALE GENOMIC DNA]</scope>
    <source>
        <strain evidence="1">DNT005</strain>
        <tissue evidence="1">Whole leaf</tissue>
    </source>
</reference>
<dbReference type="Proteomes" id="UP001291926">
    <property type="component" value="Unassembled WGS sequence"/>
</dbReference>
<evidence type="ECO:0000313" key="1">
    <source>
        <dbReference type="EMBL" id="KAK4480605.1"/>
    </source>
</evidence>
<keyword evidence="2" id="KW-1185">Reference proteome</keyword>
<dbReference type="InterPro" id="IPR008936">
    <property type="entry name" value="Rho_GTPase_activation_prot"/>
</dbReference>
<proteinExistence type="predicted"/>
<evidence type="ECO:0000313" key="2">
    <source>
        <dbReference type="Proteomes" id="UP001291926"/>
    </source>
</evidence>